<dbReference type="GO" id="GO:0008608">
    <property type="term" value="P:attachment of spindle microtubules to kinetochore"/>
    <property type="evidence" value="ECO:0007669"/>
    <property type="project" value="InterPro"/>
</dbReference>
<accession>A0A9W8K4A4</accession>
<evidence type="ECO:0000256" key="3">
    <source>
        <dbReference type="ARBA" id="ARBA00004629"/>
    </source>
</evidence>
<evidence type="ECO:0000256" key="8">
    <source>
        <dbReference type="ARBA" id="ARBA00022618"/>
    </source>
</evidence>
<protein>
    <recommendedName>
        <fullName evidence="5">DASH complex subunit ASK1</fullName>
    </recommendedName>
</protein>
<organism evidence="17 18">
    <name type="scientific">Agrocybe chaxingu</name>
    <dbReference type="NCBI Taxonomy" id="84603"/>
    <lineage>
        <taxon>Eukaryota</taxon>
        <taxon>Fungi</taxon>
        <taxon>Dikarya</taxon>
        <taxon>Basidiomycota</taxon>
        <taxon>Agaricomycotina</taxon>
        <taxon>Agaricomycetes</taxon>
        <taxon>Agaricomycetidae</taxon>
        <taxon>Agaricales</taxon>
        <taxon>Agaricineae</taxon>
        <taxon>Strophariaceae</taxon>
        <taxon>Agrocybe</taxon>
    </lineage>
</organism>
<evidence type="ECO:0000256" key="15">
    <source>
        <dbReference type="ARBA" id="ARBA00023328"/>
    </source>
</evidence>
<evidence type="ECO:0000256" key="16">
    <source>
        <dbReference type="SAM" id="MobiDB-lite"/>
    </source>
</evidence>
<feature type="region of interest" description="Disordered" evidence="16">
    <location>
        <begin position="1"/>
        <end position="20"/>
    </location>
</feature>
<evidence type="ECO:0000313" key="18">
    <source>
        <dbReference type="Proteomes" id="UP001148786"/>
    </source>
</evidence>
<feature type="compositionally biased region" description="Polar residues" evidence="16">
    <location>
        <begin position="231"/>
        <end position="246"/>
    </location>
</feature>
<feature type="compositionally biased region" description="Basic and acidic residues" evidence="16">
    <location>
        <begin position="105"/>
        <end position="135"/>
    </location>
</feature>
<evidence type="ECO:0000256" key="13">
    <source>
        <dbReference type="ARBA" id="ARBA00023242"/>
    </source>
</evidence>
<keyword evidence="7" id="KW-0963">Cytoplasm</keyword>
<keyword evidence="12" id="KW-0206">Cytoskeleton</keyword>
<feature type="region of interest" description="Disordered" evidence="16">
    <location>
        <begin position="229"/>
        <end position="251"/>
    </location>
</feature>
<dbReference type="GO" id="GO:0051301">
    <property type="term" value="P:cell division"/>
    <property type="evidence" value="ECO:0007669"/>
    <property type="project" value="UniProtKB-KW"/>
</dbReference>
<dbReference type="GO" id="GO:0072686">
    <property type="term" value="C:mitotic spindle"/>
    <property type="evidence" value="ECO:0007669"/>
    <property type="project" value="InterPro"/>
</dbReference>
<feature type="region of interest" description="Disordered" evidence="16">
    <location>
        <begin position="105"/>
        <end position="146"/>
    </location>
</feature>
<comment type="caution">
    <text evidence="17">The sequence shown here is derived from an EMBL/GenBank/DDBJ whole genome shotgun (WGS) entry which is preliminary data.</text>
</comment>
<evidence type="ECO:0000256" key="2">
    <source>
        <dbReference type="ARBA" id="ARBA00004186"/>
    </source>
</evidence>
<name>A0A9W8K4A4_9AGAR</name>
<keyword evidence="15" id="KW-0137">Centromere</keyword>
<feature type="compositionally biased region" description="Low complexity" evidence="16">
    <location>
        <begin position="445"/>
        <end position="460"/>
    </location>
</feature>
<evidence type="ECO:0000256" key="10">
    <source>
        <dbReference type="ARBA" id="ARBA00022776"/>
    </source>
</evidence>
<evidence type="ECO:0000256" key="11">
    <source>
        <dbReference type="ARBA" id="ARBA00022838"/>
    </source>
</evidence>
<dbReference type="Proteomes" id="UP001148786">
    <property type="component" value="Unassembled WGS sequence"/>
</dbReference>
<dbReference type="EMBL" id="JANKHO010000233">
    <property type="protein sequence ID" value="KAJ3512829.1"/>
    <property type="molecule type" value="Genomic_DNA"/>
</dbReference>
<keyword evidence="18" id="KW-1185">Reference proteome</keyword>
<dbReference type="OrthoDB" id="5573898at2759"/>
<evidence type="ECO:0000256" key="4">
    <source>
        <dbReference type="ARBA" id="ARBA00010731"/>
    </source>
</evidence>
<gene>
    <name evidence="17" type="ORF">NLJ89_g3298</name>
</gene>
<dbReference type="AlphaFoldDB" id="A0A9W8K4A4"/>
<keyword evidence="9" id="KW-0493">Microtubule</keyword>
<keyword evidence="11" id="KW-0995">Kinetochore</keyword>
<evidence type="ECO:0000256" key="5">
    <source>
        <dbReference type="ARBA" id="ARBA00014520"/>
    </source>
</evidence>
<evidence type="ECO:0000256" key="6">
    <source>
        <dbReference type="ARBA" id="ARBA00022454"/>
    </source>
</evidence>
<comment type="similarity">
    <text evidence="4">Belongs to the DASH complex ASK1 family.</text>
</comment>
<dbReference type="Pfam" id="PF08655">
    <property type="entry name" value="DASH_Ask1"/>
    <property type="match status" value="1"/>
</dbReference>
<evidence type="ECO:0000256" key="1">
    <source>
        <dbReference type="ARBA" id="ARBA00004123"/>
    </source>
</evidence>
<keyword evidence="6" id="KW-0158">Chromosome</keyword>
<dbReference type="InterPro" id="IPR013964">
    <property type="entry name" value="DASH_Ask1"/>
</dbReference>
<dbReference type="PANTHER" id="PTHR28200:SF1">
    <property type="entry name" value="DASH COMPLEX SUBUNIT ASK1"/>
    <property type="match status" value="1"/>
</dbReference>
<evidence type="ECO:0000256" key="7">
    <source>
        <dbReference type="ARBA" id="ARBA00022490"/>
    </source>
</evidence>
<dbReference type="GO" id="GO:0042729">
    <property type="term" value="C:DASH complex"/>
    <property type="evidence" value="ECO:0007669"/>
    <property type="project" value="InterPro"/>
</dbReference>
<feature type="region of interest" description="Disordered" evidence="16">
    <location>
        <begin position="322"/>
        <end position="374"/>
    </location>
</feature>
<dbReference type="GO" id="GO:0005874">
    <property type="term" value="C:microtubule"/>
    <property type="evidence" value="ECO:0007669"/>
    <property type="project" value="UniProtKB-KW"/>
</dbReference>
<keyword evidence="13" id="KW-0539">Nucleus</keyword>
<dbReference type="GO" id="GO:0044732">
    <property type="term" value="C:mitotic spindle pole body"/>
    <property type="evidence" value="ECO:0007669"/>
    <property type="project" value="TreeGrafter"/>
</dbReference>
<evidence type="ECO:0000313" key="17">
    <source>
        <dbReference type="EMBL" id="KAJ3512829.1"/>
    </source>
</evidence>
<feature type="region of interest" description="Disordered" evidence="16">
    <location>
        <begin position="432"/>
        <end position="480"/>
    </location>
</feature>
<evidence type="ECO:0000256" key="12">
    <source>
        <dbReference type="ARBA" id="ARBA00023212"/>
    </source>
</evidence>
<comment type="subcellular location">
    <subcellularLocation>
        <location evidence="3">Chromosome</location>
        <location evidence="3">Centromere</location>
        <location evidence="3">Kinetochore</location>
    </subcellularLocation>
    <subcellularLocation>
        <location evidence="2">Cytoplasm</location>
        <location evidence="2">Cytoskeleton</location>
        <location evidence="2">Spindle</location>
    </subcellularLocation>
    <subcellularLocation>
        <location evidence="1">Nucleus</location>
    </subcellularLocation>
</comment>
<dbReference type="PANTHER" id="PTHR28200">
    <property type="entry name" value="DASH COMPLEX SUBUNIT ASK1"/>
    <property type="match status" value="1"/>
</dbReference>
<keyword evidence="10" id="KW-0498">Mitosis</keyword>
<sequence>MASSSQTPIPPNPNRWKPNVDPASIVIPGLDTTASTIDQIEQIEQLITIKLQNIDENFSKIHNVLANKLLPAVKRYSVGTEPVREAAKFWTSFYEQAAQIRIPTYDDHSTVNEVPSERDELEHSTQENTSHESRDQSTPSQAVYEPSVVNSETSFLPGQGAVSSTPATARLASVHDSFASQALEEPSWSRSLESPLVRLNREISNLNQPEESMMPSTSQTVDSLIDEDESNTAFQQQTSQIPQSNKGKGKETQPLLKNLLRHNLYSASDTSSFESSLKTVSPLKFRGKPKTPMINKELNPYLPSTGSSVNWSGVVDLRDPSVLTPLKHRPGKPGASKKTIPRPEENTDDESFDGLPPGMSPPVLMSPARPPRSSAELGLLKLGQTPSKDFSARVQRDVLRSAQRQTAQRVTHAVLMMLMTGASPARARARARWHKDDDGARRTAARAQTSTTGSQAQPTTRMRSTVGGGMRPAQGGAHLS</sequence>
<reference evidence="17" key="1">
    <citation type="submission" date="2022-07" db="EMBL/GenBank/DDBJ databases">
        <title>Genome Sequence of Agrocybe chaxingu.</title>
        <authorList>
            <person name="Buettner E."/>
        </authorList>
    </citation>
    <scope>NUCLEOTIDE SEQUENCE</scope>
    <source>
        <strain evidence="17">MP-N11</strain>
    </source>
</reference>
<proteinExistence type="inferred from homology"/>
<evidence type="ECO:0000256" key="9">
    <source>
        <dbReference type="ARBA" id="ARBA00022701"/>
    </source>
</evidence>
<keyword evidence="14" id="KW-0131">Cell cycle</keyword>
<evidence type="ECO:0000256" key="14">
    <source>
        <dbReference type="ARBA" id="ARBA00023306"/>
    </source>
</evidence>
<keyword evidence="8" id="KW-0132">Cell division</keyword>